<keyword evidence="2" id="KW-1185">Reference proteome</keyword>
<reference evidence="1 2" key="1">
    <citation type="journal article" date="2012" name="Eukaryot. Cell">
        <title>Draft genome sequence of Wickerhamomyces ciferrii NRRL Y-1031 F-60-10.</title>
        <authorList>
            <person name="Schneider J."/>
            <person name="Andrea H."/>
            <person name="Blom J."/>
            <person name="Jaenicke S."/>
            <person name="Ruckert C."/>
            <person name="Schorsch C."/>
            <person name="Szczepanowski R."/>
            <person name="Farwick M."/>
            <person name="Goesmann A."/>
            <person name="Puhler A."/>
            <person name="Schaffer S."/>
            <person name="Tauch A."/>
            <person name="Kohler T."/>
            <person name="Brinkrolf K."/>
        </authorList>
    </citation>
    <scope>NUCLEOTIDE SEQUENCE [LARGE SCALE GENOMIC DNA]</scope>
    <source>
        <strain evidence="2">ATCC 14091 / BCRC 22168 / CBS 111 / JCM 3599 / NBRC 0793 / NRRL Y-1031 F-60-10</strain>
    </source>
</reference>
<comment type="caution">
    <text evidence="1">The sequence shown here is derived from an EMBL/GenBank/DDBJ whole genome shotgun (WGS) entry which is preliminary data.</text>
</comment>
<organism evidence="1 2">
    <name type="scientific">Wickerhamomyces ciferrii (strain ATCC 14091 / BCRC 22168 / CBS 111 / JCM 3599 / NBRC 0793 / NRRL Y-1031 F-60-10)</name>
    <name type="common">Yeast</name>
    <name type="synonym">Pichia ciferrii</name>
    <dbReference type="NCBI Taxonomy" id="1206466"/>
    <lineage>
        <taxon>Eukaryota</taxon>
        <taxon>Fungi</taxon>
        <taxon>Dikarya</taxon>
        <taxon>Ascomycota</taxon>
        <taxon>Saccharomycotina</taxon>
        <taxon>Saccharomycetes</taxon>
        <taxon>Phaffomycetales</taxon>
        <taxon>Wickerhamomycetaceae</taxon>
        <taxon>Wickerhamomyces</taxon>
    </lineage>
</organism>
<name>K0KJN1_WICCF</name>
<protein>
    <submittedName>
        <fullName evidence="1">Uncharacterized protein</fullName>
    </submittedName>
</protein>
<dbReference type="InParanoid" id="K0KJN1"/>
<dbReference type="EMBL" id="CAIF01000040">
    <property type="protein sequence ID" value="CCH42342.1"/>
    <property type="molecule type" value="Genomic_DNA"/>
</dbReference>
<dbReference type="AlphaFoldDB" id="K0KJN1"/>
<sequence length="316" mass="36671">MISKLRNLLINRKLDSSKMNDDLTAVTKGYNKIISLTDEELFGTLRLGSANTTESELRSSMYRSQQSDRFIAALLDPRTSYEYKINEVFQIVEPQNVDYIKFSFKLKLKTHPTKALNKEDIKDIKTYLDLCVNPHHLHIFMRPDLSISDVLVHLNELGSLKSDKDVDDDICKLNSERLPKVLIIVSDPQFFGCFQKLLDFYIHSLDSSSYSSRHRLMGKIIQKQSSKYISIEGTIPHRNCVYFFCPVESAHEDLCIIEDFIEGYSYLFKTLKFDNPKSDNQRSYSIYDMDFANDQINIKTNDNLYEEEVLPSYSSI</sequence>
<gene>
    <name evidence="1" type="ORF">BN7_1886</name>
</gene>
<dbReference type="HOGENOM" id="CLU_077213_0_0_1"/>
<accession>K0KJN1</accession>
<evidence type="ECO:0000313" key="2">
    <source>
        <dbReference type="Proteomes" id="UP000009328"/>
    </source>
</evidence>
<proteinExistence type="predicted"/>
<dbReference type="Proteomes" id="UP000009328">
    <property type="component" value="Unassembled WGS sequence"/>
</dbReference>
<evidence type="ECO:0000313" key="1">
    <source>
        <dbReference type="EMBL" id="CCH42342.1"/>
    </source>
</evidence>